<proteinExistence type="predicted"/>
<gene>
    <name evidence="1" type="ORF">HH216_18885</name>
</gene>
<organism evidence="1 2">
    <name type="scientific">Spirosoma rhododendri</name>
    <dbReference type="NCBI Taxonomy" id="2728024"/>
    <lineage>
        <taxon>Bacteria</taxon>
        <taxon>Pseudomonadati</taxon>
        <taxon>Bacteroidota</taxon>
        <taxon>Cytophagia</taxon>
        <taxon>Cytophagales</taxon>
        <taxon>Cytophagaceae</taxon>
        <taxon>Spirosoma</taxon>
    </lineage>
</organism>
<evidence type="ECO:0000313" key="1">
    <source>
        <dbReference type="EMBL" id="QJD80253.1"/>
    </source>
</evidence>
<protein>
    <submittedName>
        <fullName evidence="1">Uncharacterized protein</fullName>
    </submittedName>
</protein>
<dbReference type="Proteomes" id="UP000501128">
    <property type="component" value="Chromosome"/>
</dbReference>
<dbReference type="AlphaFoldDB" id="A0A7L5DSL9"/>
<dbReference type="EMBL" id="CP051677">
    <property type="protein sequence ID" value="QJD80253.1"/>
    <property type="molecule type" value="Genomic_DNA"/>
</dbReference>
<evidence type="ECO:0000313" key="2">
    <source>
        <dbReference type="Proteomes" id="UP000501128"/>
    </source>
</evidence>
<dbReference type="KEGG" id="srho:HH216_18885"/>
<accession>A0A7L5DSL9</accession>
<sequence length="131" mass="14331">MNHEKEKIDSMVERTLAMLGGSEDAPTPDAGADLVQEWIFVVRSNVSTQWVAEPLEKLRDAIYKNDLHEIDGLMHGLSGMTVDLANNAAATEYIAELQNLSTVLKDFADGLADLQSGQQINTTDVENEDAV</sequence>
<name>A0A7L5DSL9_9BACT</name>
<dbReference type="RefSeq" id="WP_169552212.1">
    <property type="nucleotide sequence ID" value="NZ_CP051677.1"/>
</dbReference>
<keyword evidence="2" id="KW-1185">Reference proteome</keyword>
<reference evidence="1 2" key="1">
    <citation type="submission" date="2020-04" db="EMBL/GenBank/DDBJ databases">
        <title>Genome sequencing of novel species.</title>
        <authorList>
            <person name="Heo J."/>
            <person name="Kim S.-J."/>
            <person name="Kim J.-S."/>
            <person name="Hong S.-B."/>
            <person name="Kwon S.-W."/>
        </authorList>
    </citation>
    <scope>NUCLEOTIDE SEQUENCE [LARGE SCALE GENOMIC DNA]</scope>
    <source>
        <strain evidence="1 2">CJU-R4</strain>
    </source>
</reference>